<organism evidence="1 2">
    <name type="scientific">Paragonimus westermani</name>
    <dbReference type="NCBI Taxonomy" id="34504"/>
    <lineage>
        <taxon>Eukaryota</taxon>
        <taxon>Metazoa</taxon>
        <taxon>Spiralia</taxon>
        <taxon>Lophotrochozoa</taxon>
        <taxon>Platyhelminthes</taxon>
        <taxon>Trematoda</taxon>
        <taxon>Digenea</taxon>
        <taxon>Plagiorchiida</taxon>
        <taxon>Troglotremata</taxon>
        <taxon>Troglotrematidae</taxon>
        <taxon>Paragonimus</taxon>
    </lineage>
</organism>
<dbReference type="AlphaFoldDB" id="A0A8T0D614"/>
<sequence>MAPQQHFTFFQPQAQNQAMNLPMGTIIATPGTGTTAMPTGTQVMMVAPGMSMPMSTFFFQPQQQAPFTNQQHNAMVHPAAVLPAVPTTLMPQSSVAGSTHLLQSPFAFAPLTISQPHINQSQVGTSSK</sequence>
<name>A0A8T0D614_9TREM</name>
<comment type="caution">
    <text evidence="1">The sequence shown here is derived from an EMBL/GenBank/DDBJ whole genome shotgun (WGS) entry which is preliminary data.</text>
</comment>
<reference evidence="1 2" key="1">
    <citation type="submission" date="2019-07" db="EMBL/GenBank/DDBJ databases">
        <title>Annotation for the trematode Paragonimus westermani.</title>
        <authorList>
            <person name="Choi Y.-J."/>
        </authorList>
    </citation>
    <scope>NUCLEOTIDE SEQUENCE [LARGE SCALE GENOMIC DNA]</scope>
    <source>
        <strain evidence="1">180907_Pwestermani</strain>
    </source>
</reference>
<protein>
    <submittedName>
        <fullName evidence="1">Uncharacterized protein</fullName>
    </submittedName>
</protein>
<accession>A0A8T0D614</accession>
<dbReference type="OrthoDB" id="7930430at2759"/>
<dbReference type="Proteomes" id="UP000699462">
    <property type="component" value="Unassembled WGS sequence"/>
</dbReference>
<dbReference type="EMBL" id="JTDF01021180">
    <property type="protein sequence ID" value="KAF8562178.1"/>
    <property type="molecule type" value="Genomic_DNA"/>
</dbReference>
<evidence type="ECO:0000313" key="1">
    <source>
        <dbReference type="EMBL" id="KAF8562178.1"/>
    </source>
</evidence>
<proteinExistence type="predicted"/>
<gene>
    <name evidence="1" type="ORF">P879_08975</name>
</gene>
<keyword evidence="2" id="KW-1185">Reference proteome</keyword>
<evidence type="ECO:0000313" key="2">
    <source>
        <dbReference type="Proteomes" id="UP000699462"/>
    </source>
</evidence>